<dbReference type="HAMAP" id="MF_00109">
    <property type="entry name" value="Shikimate_kinase"/>
    <property type="match status" value="1"/>
</dbReference>
<keyword evidence="7" id="KW-0479">Metal-binding</keyword>
<feature type="binding site" evidence="7">
    <location>
        <position position="119"/>
    </location>
    <ligand>
        <name>ATP</name>
        <dbReference type="ChEBI" id="CHEBI:30616"/>
    </ligand>
</feature>
<keyword evidence="1 7" id="KW-0028">Amino-acid biosynthesis</keyword>
<dbReference type="RefSeq" id="WP_182206859.1">
    <property type="nucleotide sequence ID" value="NZ_JACGLT010000021.1"/>
</dbReference>
<keyword evidence="4 7" id="KW-0418">Kinase</keyword>
<dbReference type="EC" id="2.7.1.71" evidence="7"/>
<name>A0A7W2R5B1_9FLAO</name>
<dbReference type="PANTHER" id="PTHR21087:SF16">
    <property type="entry name" value="SHIKIMATE KINASE 1, CHLOROPLASTIC"/>
    <property type="match status" value="1"/>
</dbReference>
<evidence type="ECO:0000256" key="3">
    <source>
        <dbReference type="ARBA" id="ARBA00022741"/>
    </source>
</evidence>
<keyword evidence="7" id="KW-0460">Magnesium</keyword>
<proteinExistence type="inferred from homology"/>
<dbReference type="InterPro" id="IPR031322">
    <property type="entry name" value="Shikimate/glucono_kinase"/>
</dbReference>
<evidence type="ECO:0000256" key="5">
    <source>
        <dbReference type="ARBA" id="ARBA00022840"/>
    </source>
</evidence>
<dbReference type="PRINTS" id="PR01100">
    <property type="entry name" value="SHIKIMTKNASE"/>
</dbReference>
<evidence type="ECO:0000313" key="9">
    <source>
        <dbReference type="Proteomes" id="UP000541857"/>
    </source>
</evidence>
<reference evidence="8 9" key="1">
    <citation type="submission" date="2020-07" db="EMBL/GenBank/DDBJ databases">
        <title>Bacterium isolated from marine sediment.</title>
        <authorList>
            <person name="Shang D."/>
        </authorList>
    </citation>
    <scope>NUCLEOTIDE SEQUENCE [LARGE SCALE GENOMIC DNA]</scope>
    <source>
        <strain evidence="8 9">F6074</strain>
    </source>
</reference>
<dbReference type="AlphaFoldDB" id="A0A7W2R5B1"/>
<comment type="caution">
    <text evidence="7">Lacks conserved residue(s) required for the propagation of feature annotation.</text>
</comment>
<comment type="subunit">
    <text evidence="7">Monomer.</text>
</comment>
<dbReference type="GO" id="GO:0005524">
    <property type="term" value="F:ATP binding"/>
    <property type="evidence" value="ECO:0007669"/>
    <property type="project" value="UniProtKB-UniRule"/>
</dbReference>
<feature type="binding site" evidence="7">
    <location>
        <position position="32"/>
    </location>
    <ligand>
        <name>substrate</name>
    </ligand>
</feature>
<comment type="pathway">
    <text evidence="7">Metabolic intermediate biosynthesis; chorismate biosynthesis; chorismate from D-erythrose 4-phosphate and phosphoenolpyruvate: step 5/7.</text>
</comment>
<dbReference type="Pfam" id="PF01202">
    <property type="entry name" value="SKI"/>
    <property type="match status" value="1"/>
</dbReference>
<feature type="binding site" evidence="7">
    <location>
        <position position="78"/>
    </location>
    <ligand>
        <name>substrate</name>
    </ligand>
</feature>
<dbReference type="GO" id="GO:0009423">
    <property type="term" value="P:chorismate biosynthetic process"/>
    <property type="evidence" value="ECO:0007669"/>
    <property type="project" value="UniProtKB-UniRule"/>
</dbReference>
<evidence type="ECO:0000256" key="6">
    <source>
        <dbReference type="ARBA" id="ARBA00023141"/>
    </source>
</evidence>
<evidence type="ECO:0000313" key="8">
    <source>
        <dbReference type="EMBL" id="MBA6154588.1"/>
    </source>
</evidence>
<gene>
    <name evidence="7" type="primary">aroK</name>
    <name evidence="8" type="ORF">H3Z82_17845</name>
</gene>
<dbReference type="Gene3D" id="3.40.50.300">
    <property type="entry name" value="P-loop containing nucleotide triphosphate hydrolases"/>
    <property type="match status" value="1"/>
</dbReference>
<dbReference type="GO" id="GO:0005829">
    <property type="term" value="C:cytosol"/>
    <property type="evidence" value="ECO:0007669"/>
    <property type="project" value="TreeGrafter"/>
</dbReference>
<dbReference type="GO" id="GO:0009073">
    <property type="term" value="P:aromatic amino acid family biosynthetic process"/>
    <property type="evidence" value="ECO:0007669"/>
    <property type="project" value="UniProtKB-KW"/>
</dbReference>
<dbReference type="GO" id="GO:0004765">
    <property type="term" value="F:shikimate kinase activity"/>
    <property type="evidence" value="ECO:0007669"/>
    <property type="project" value="UniProtKB-UniRule"/>
</dbReference>
<feature type="binding site" evidence="7">
    <location>
        <position position="14"/>
    </location>
    <ligand>
        <name>Mg(2+)</name>
        <dbReference type="ChEBI" id="CHEBI:18420"/>
    </ligand>
</feature>
<comment type="subcellular location">
    <subcellularLocation>
        <location evidence="7">Cytoplasm</location>
    </subcellularLocation>
</comment>
<comment type="function">
    <text evidence="7">Catalyzes the specific phosphorylation of the 3-hydroxyl group of shikimic acid using ATP as a cosubstrate.</text>
</comment>
<evidence type="ECO:0000256" key="7">
    <source>
        <dbReference type="HAMAP-Rule" id="MF_00109"/>
    </source>
</evidence>
<organism evidence="8 9">
    <name type="scientific">Gelidibacter maritimus</name>
    <dbReference type="NCBI Taxonomy" id="2761487"/>
    <lineage>
        <taxon>Bacteria</taxon>
        <taxon>Pseudomonadati</taxon>
        <taxon>Bacteroidota</taxon>
        <taxon>Flavobacteriia</taxon>
        <taxon>Flavobacteriales</taxon>
        <taxon>Flavobacteriaceae</taxon>
        <taxon>Gelidibacter</taxon>
    </lineage>
</organism>
<keyword evidence="6 7" id="KW-0057">Aromatic amino acid biosynthesis</keyword>
<feature type="binding site" evidence="7">
    <location>
        <position position="56"/>
    </location>
    <ligand>
        <name>substrate</name>
    </ligand>
</feature>
<dbReference type="Proteomes" id="UP000541857">
    <property type="component" value="Unassembled WGS sequence"/>
</dbReference>
<sequence>MNIVLIGYMGSGKSSIGKKLSELVNLEFIDLDDYIQEKENLTIPQIFETKGEIYFRKIEYRYLKEVLQRNDIILSLGGGTPCFGNNMDTILNADATHSIYLKSSIPNLVSRLTPEKAHRPLIAHLKSDDELTEFIGKHLFERSFYYNQSNQTVNTDGKNISAIAEEIVSLLF</sequence>
<comment type="similarity">
    <text evidence="7">Belongs to the shikimate kinase family.</text>
</comment>
<dbReference type="SUPFAM" id="SSF52540">
    <property type="entry name" value="P-loop containing nucleoside triphosphate hydrolases"/>
    <property type="match status" value="1"/>
</dbReference>
<dbReference type="InterPro" id="IPR027417">
    <property type="entry name" value="P-loop_NTPase"/>
</dbReference>
<dbReference type="EMBL" id="JACGLT010000021">
    <property type="protein sequence ID" value="MBA6154588.1"/>
    <property type="molecule type" value="Genomic_DNA"/>
</dbReference>
<protein>
    <recommendedName>
        <fullName evidence="7">Shikimate kinase</fullName>
        <shortName evidence="7">SK</shortName>
        <ecNumber evidence="7">2.7.1.71</ecNumber>
    </recommendedName>
</protein>
<keyword evidence="9" id="KW-1185">Reference proteome</keyword>
<feature type="binding site" evidence="7">
    <location>
        <position position="142"/>
    </location>
    <ligand>
        <name>substrate</name>
    </ligand>
</feature>
<evidence type="ECO:0000256" key="1">
    <source>
        <dbReference type="ARBA" id="ARBA00022605"/>
    </source>
</evidence>
<accession>A0A7W2R5B1</accession>
<dbReference type="PANTHER" id="PTHR21087">
    <property type="entry name" value="SHIKIMATE KINASE"/>
    <property type="match status" value="1"/>
</dbReference>
<evidence type="ECO:0000256" key="2">
    <source>
        <dbReference type="ARBA" id="ARBA00022679"/>
    </source>
</evidence>
<keyword evidence="2 7" id="KW-0808">Transferase</keyword>
<comment type="caution">
    <text evidence="8">The sequence shown here is derived from an EMBL/GenBank/DDBJ whole genome shotgun (WGS) entry which is preliminary data.</text>
</comment>
<keyword evidence="3 7" id="KW-0547">Nucleotide-binding</keyword>
<evidence type="ECO:0000256" key="4">
    <source>
        <dbReference type="ARBA" id="ARBA00022777"/>
    </source>
</evidence>
<comment type="cofactor">
    <cofactor evidence="7">
        <name>Mg(2+)</name>
        <dbReference type="ChEBI" id="CHEBI:18420"/>
    </cofactor>
    <text evidence="7">Binds 1 Mg(2+) ion per subunit.</text>
</comment>
<keyword evidence="5 7" id="KW-0067">ATP-binding</keyword>
<feature type="binding site" evidence="7">
    <location>
        <begin position="10"/>
        <end position="15"/>
    </location>
    <ligand>
        <name>ATP</name>
        <dbReference type="ChEBI" id="CHEBI:30616"/>
    </ligand>
</feature>
<dbReference type="GO" id="GO:0008652">
    <property type="term" value="P:amino acid biosynthetic process"/>
    <property type="evidence" value="ECO:0007669"/>
    <property type="project" value="UniProtKB-KW"/>
</dbReference>
<dbReference type="UniPathway" id="UPA00053">
    <property type="reaction ID" value="UER00088"/>
</dbReference>
<dbReference type="CDD" id="cd00464">
    <property type="entry name" value="SK"/>
    <property type="match status" value="1"/>
</dbReference>
<dbReference type="GO" id="GO:0000287">
    <property type="term" value="F:magnesium ion binding"/>
    <property type="evidence" value="ECO:0007669"/>
    <property type="project" value="UniProtKB-UniRule"/>
</dbReference>
<keyword evidence="7" id="KW-0963">Cytoplasm</keyword>
<comment type="catalytic activity">
    <reaction evidence="7">
        <text>shikimate + ATP = 3-phosphoshikimate + ADP + H(+)</text>
        <dbReference type="Rhea" id="RHEA:13121"/>
        <dbReference type="ChEBI" id="CHEBI:15378"/>
        <dbReference type="ChEBI" id="CHEBI:30616"/>
        <dbReference type="ChEBI" id="CHEBI:36208"/>
        <dbReference type="ChEBI" id="CHEBI:145989"/>
        <dbReference type="ChEBI" id="CHEBI:456216"/>
        <dbReference type="EC" id="2.7.1.71"/>
    </reaction>
</comment>
<dbReference type="InterPro" id="IPR000623">
    <property type="entry name" value="Shikimate_kinase/TSH1"/>
</dbReference>